<feature type="transmembrane region" description="Helical" evidence="2">
    <location>
        <begin position="1542"/>
        <end position="1559"/>
    </location>
</feature>
<organism evidence="3 4">
    <name type="scientific">Paramecium primaurelia</name>
    <dbReference type="NCBI Taxonomy" id="5886"/>
    <lineage>
        <taxon>Eukaryota</taxon>
        <taxon>Sar</taxon>
        <taxon>Alveolata</taxon>
        <taxon>Ciliophora</taxon>
        <taxon>Intramacronucleata</taxon>
        <taxon>Oligohymenophorea</taxon>
        <taxon>Peniculida</taxon>
        <taxon>Parameciidae</taxon>
        <taxon>Paramecium</taxon>
    </lineage>
</organism>
<accession>A0A8S1NG72</accession>
<dbReference type="Proteomes" id="UP000688137">
    <property type="component" value="Unassembled WGS sequence"/>
</dbReference>
<evidence type="ECO:0000313" key="3">
    <source>
        <dbReference type="EMBL" id="CAD8088015.1"/>
    </source>
</evidence>
<dbReference type="PROSITE" id="PS51450">
    <property type="entry name" value="LRR"/>
    <property type="match status" value="1"/>
</dbReference>
<reference evidence="3" key="1">
    <citation type="submission" date="2021-01" db="EMBL/GenBank/DDBJ databases">
        <authorList>
            <consortium name="Genoscope - CEA"/>
            <person name="William W."/>
        </authorList>
    </citation>
    <scope>NUCLEOTIDE SEQUENCE</scope>
</reference>
<keyword evidence="4" id="KW-1185">Reference proteome</keyword>
<dbReference type="PANTHER" id="PTHR24114:SF2">
    <property type="entry name" value="F-BOX DOMAIN-CONTAINING PROTEIN-RELATED"/>
    <property type="match status" value="1"/>
</dbReference>
<protein>
    <recommendedName>
        <fullName evidence="5">Transmembrane protein</fullName>
    </recommendedName>
</protein>
<feature type="compositionally biased region" description="Polar residues" evidence="1">
    <location>
        <begin position="1"/>
        <end position="19"/>
    </location>
</feature>
<name>A0A8S1NG72_PARPR</name>
<keyword evidence="2" id="KW-0472">Membrane</keyword>
<evidence type="ECO:0000313" key="4">
    <source>
        <dbReference type="Proteomes" id="UP000688137"/>
    </source>
</evidence>
<feature type="transmembrane region" description="Helical" evidence="2">
    <location>
        <begin position="1368"/>
        <end position="1392"/>
    </location>
</feature>
<sequence length="1729" mass="202133">MQFQQISKSFTPKNTTQKKTIFHQEKQKQIEQEKEEQKDKAEADTYTIRFAKQMRLMIHQQQNVNLRENIVNLKKRKTLEGFSGETPVSIQQCFSFLNSAIQNARSLRSLDLSGIEIDPLLAIELGQGLQKNSSLIEINLSGCKLNSFSLQYIFSSIANHQTLQSINLFNNQGFNIDLMNDINQFVFKGKNNLKKLKLTHCNISSTAMSYLLRNLKYSQSINAIDISMMQFTTDVLTSLGMALQHYKGKKVLEYLNIGDTNIRNQGVKVLAQRVSWNIRKINLKELNIRRNFIDQQGVPHLEAFLRKINNLQKLDLSQNQLEEFSCQNLLSRKMYEVNLSSNLISCFPQQFFFNTLIINLSNNNLKNQGAFQLSSILRQNPLWIELNLSNNQIKSEGFNSLIFGLRDNKMLKKFIVANNHLDGESIITYMINHEQVYFEHLDVSYNFIRYALIFFLLKFIKSGCLRCFRCSFQQKQSNETWDININPNLFHEEEKFIKSTQNQFQLISFNLRELDFSKNENIFTPVISSLATYFNKIEILDLSSCKPITEQDIDLLCTFLKKSTVVYDLNLRDLNIGSLDVESVKKLRNSILNSSLKKLNISKNHLFKLAKAFQIEEILTNYKLESLDMSYNGLESRHTNYIEIVISSYRNLQALNLSHNNIGFTGLIAISRVMQENKCLKSLNISHQKMSADDLLILSQIIQNENLQFLNISDNSEIKRLKTFFNLCQTEKMELLSLSQIHFDKSNFKNLLNIIKKQTRNILGITLNRCSFRLNDYEKFGLQLIKCKKLQMLCMTYNPLVYVDLNKTAAILNELTDLKILKLNQVSFTGESFFNVKEWILSPINCSLITLDLSENVLRQEWLDELCIGISGNRTIQHLFLNKCNLGRLNLEPLGLAISQNLTIRILSIANNNIINNLCNSKFASVSKYKTVQFEELNLSENPLDENELIQFFTSQEQQNKQKQTTIIKQLNLSNCKLEISFFKTLVQEHQIHKEYFLFSHIISLSLSNNHLDDSIGELLKQTIIQSNQLQEIYLQQNLFTSKGMIQIFEGIFATQTIKTINICSNKIGDLFAMKLDQLKFHKFSVEFLLLRNNEFQKQGQKILAQILSVQKNLFIDNIWSNLDDDDADNILEQYTRICQKYRLDQTSLPSFLKEIQLSKSNLTDKFCESFGKYYPLLGFIEFIDVSDNPYITMYGKVYLFFHLFDYSYEKHQLRALHITDTQETRKLFDDGLLRYLTLRLRNYLLRQSKQNMKKQHPIQQQENTQKETKKIFGGMLGSWLIHKINKLMTYLDLIEPQIFIVSTLFIGKFRRNNINIKIIVILFWIGFVVVNISQFFKLFIQVKNKNQSEIFNAEKNKEINNVIVTDLTYAFIIVGAILIIEILQLILTVTLRRKIQPALQIIHPKMLEHLHAKFPQKREIFLMIYSIFSKSSTLAERMFLASLMSLSDDIVDEDIIKFQILFSIVIIAKFADSFIITLINLIKFMFATPNDDQAKYLSLLQRNLYYQNYFVSSDVLVTLCPVQGYQLTKTIKVNYEIIIETYRMIFIELVLFIFIWTFSKNNHITGFQNFIDPKWPTLRLWMTFLFLKCIISIILSLFKILTVRPAVIKQNGFNQALAIKRFYQNKHQFVKPQNIQIEQNLQKIDFELKIKQQQYTQNSRELEQRREIKILNKIQEEIDQIDEEHEIIFSKQTSHQEYLNNSSLSDLPLQDLPQSPLSHYLPKFKFNM</sequence>
<evidence type="ECO:0008006" key="5">
    <source>
        <dbReference type="Google" id="ProtNLM"/>
    </source>
</evidence>
<evidence type="ECO:0000256" key="1">
    <source>
        <dbReference type="SAM" id="MobiDB-lite"/>
    </source>
</evidence>
<keyword evidence="2" id="KW-0812">Transmembrane</keyword>
<gene>
    <name evidence="3" type="ORF">PPRIM_AZ9-3.1.T0800043</name>
</gene>
<feature type="compositionally biased region" description="Basic and acidic residues" evidence="1">
    <location>
        <begin position="22"/>
        <end position="42"/>
    </location>
</feature>
<dbReference type="EMBL" id="CAJJDM010000083">
    <property type="protein sequence ID" value="CAD8088015.1"/>
    <property type="molecule type" value="Genomic_DNA"/>
</dbReference>
<feature type="transmembrane region" description="Helical" evidence="2">
    <location>
        <begin position="1319"/>
        <end position="1337"/>
    </location>
</feature>
<feature type="transmembrane region" description="Helical" evidence="2">
    <location>
        <begin position="1579"/>
        <end position="1602"/>
    </location>
</feature>
<dbReference type="InterPro" id="IPR001611">
    <property type="entry name" value="Leu-rich_rpt"/>
</dbReference>
<dbReference type="PANTHER" id="PTHR24114">
    <property type="entry name" value="LEUCINE RICH REPEAT FAMILY PROTEIN"/>
    <property type="match status" value="1"/>
</dbReference>
<dbReference type="SMART" id="SM00368">
    <property type="entry name" value="LRR_RI"/>
    <property type="match status" value="13"/>
</dbReference>
<dbReference type="Pfam" id="PF13516">
    <property type="entry name" value="LRR_6"/>
    <property type="match status" value="2"/>
</dbReference>
<feature type="transmembrane region" description="Helical" evidence="2">
    <location>
        <begin position="1461"/>
        <end position="1483"/>
    </location>
</feature>
<dbReference type="OMA" id="HNNIGFT"/>
<proteinExistence type="predicted"/>
<dbReference type="InterPro" id="IPR052394">
    <property type="entry name" value="LRR-containing"/>
</dbReference>
<feature type="region of interest" description="Disordered" evidence="1">
    <location>
        <begin position="1"/>
        <end position="42"/>
    </location>
</feature>
<comment type="caution">
    <text evidence="3">The sequence shown here is derived from an EMBL/GenBank/DDBJ whole genome shotgun (WGS) entry which is preliminary data.</text>
</comment>
<evidence type="ECO:0000256" key="2">
    <source>
        <dbReference type="SAM" id="Phobius"/>
    </source>
</evidence>
<keyword evidence="2" id="KW-1133">Transmembrane helix</keyword>